<comment type="caution">
    <text evidence="1">The sequence shown here is derived from an EMBL/GenBank/DDBJ whole genome shotgun (WGS) entry which is preliminary data.</text>
</comment>
<keyword evidence="2" id="KW-1185">Reference proteome</keyword>
<evidence type="ECO:0000313" key="2">
    <source>
        <dbReference type="Proteomes" id="UP001148629"/>
    </source>
</evidence>
<accession>A0ACC1S7B2</accession>
<evidence type="ECO:0000313" key="1">
    <source>
        <dbReference type="EMBL" id="KAJ3533546.1"/>
    </source>
</evidence>
<protein>
    <submittedName>
        <fullName evidence="1">Uncharacterized protein</fullName>
    </submittedName>
</protein>
<name>A0ACC1S7B2_9HYPO</name>
<sequence length="415" mass="45773">MPSLDITSARLGSEQTRRKSYTTVRSPALQFHPAHRTWAPSSTLSIMAADPNATTVHPRGNGEVLLALCIFFPIPSTLLVGLRCWVRAKHRVFALDDAVMVVGWMFFMATCGILARSAYAGVGTKDDQLNAHLVSDSKRFLFYFEVIYCSSLLFIKGSICITLLRIATQKTHRIIIWTTLVFTELSTLVVVIGLFCLCQPLSAFWGEPGKCVKPIVITALAYLISIGAVIADWSCAIVPGFILWKTQMKTATKVSISIVLGLGVLASIITIVRLPTLRYYDIEENYLHNYAEICYWSVVEAGIAIIAGSIPALRRLISKRFQFDITEGKSGAQTTPPYGAFSRGIGPSANATTTKRTLKGISSAVTGEGNWDQLDDSASSRKIYVRTNIEMQTMEPESQRSHASSEDLFHYQNNN</sequence>
<dbReference type="EMBL" id="JANRMS010000859">
    <property type="protein sequence ID" value="KAJ3533546.1"/>
    <property type="molecule type" value="Genomic_DNA"/>
</dbReference>
<proteinExistence type="predicted"/>
<gene>
    <name evidence="1" type="ORF">NM208_g7939</name>
</gene>
<reference evidence="1" key="1">
    <citation type="submission" date="2022-08" db="EMBL/GenBank/DDBJ databases">
        <title>Genome Sequence of Fusarium decemcellulare.</title>
        <authorList>
            <person name="Buettner E."/>
        </authorList>
    </citation>
    <scope>NUCLEOTIDE SEQUENCE</scope>
    <source>
        <strain evidence="1">Babe19</strain>
    </source>
</reference>
<dbReference type="Proteomes" id="UP001148629">
    <property type="component" value="Unassembled WGS sequence"/>
</dbReference>
<organism evidence="1 2">
    <name type="scientific">Fusarium decemcellulare</name>
    <dbReference type="NCBI Taxonomy" id="57161"/>
    <lineage>
        <taxon>Eukaryota</taxon>
        <taxon>Fungi</taxon>
        <taxon>Dikarya</taxon>
        <taxon>Ascomycota</taxon>
        <taxon>Pezizomycotina</taxon>
        <taxon>Sordariomycetes</taxon>
        <taxon>Hypocreomycetidae</taxon>
        <taxon>Hypocreales</taxon>
        <taxon>Nectriaceae</taxon>
        <taxon>Fusarium</taxon>
        <taxon>Fusarium decemcellulare species complex</taxon>
    </lineage>
</organism>